<evidence type="ECO:0000256" key="1">
    <source>
        <dbReference type="SAM" id="MobiDB-lite"/>
    </source>
</evidence>
<gene>
    <name evidence="2" type="ORF">RDB_LOCUS112708</name>
</gene>
<dbReference type="SUPFAM" id="SSF47473">
    <property type="entry name" value="EF-hand"/>
    <property type="match status" value="1"/>
</dbReference>
<proteinExistence type="predicted"/>
<dbReference type="EMBL" id="CAJMWS010000329">
    <property type="protein sequence ID" value="CAE6433733.1"/>
    <property type="molecule type" value="Genomic_DNA"/>
</dbReference>
<reference evidence="2" key="1">
    <citation type="submission" date="2021-01" db="EMBL/GenBank/DDBJ databases">
        <authorList>
            <person name="Kaushik A."/>
        </authorList>
    </citation>
    <scope>NUCLEOTIDE SEQUENCE</scope>
    <source>
        <strain evidence="2">AG1-1C</strain>
    </source>
</reference>
<sequence length="370" mass="41480">MVVECVQSTNVHVIERALCSTAMTDVFSDRPETPEPFTHQGRRNPSSVQLLDNDGAVSQKFMTALAQIFSKYCTPRPPPHTSAPRLISLVERAWMEERGLDDWARDTNGAPFPDETKEEMRDTLDVNDQGNLTFNGFIQIYQLQTENDEEETWRDLSAHGFDRNLILVSTRRETDNKPDSSGIFTPTARAETPEPNTQSGRRNAGKSVQLLDSNGTVSKKFEAALAHIFHKYSKPSSVKSPSTIDVNKPTSKIDLNKTPTKARPPLLAQTSGVLTEAGLDAWARDTMGLSWSTDTREEFKSTLDVNERGELTFRGFVQIYQLQAENDEAETWRDLSAHGFDRDLNLVSTRREDVETPVPTPTGTNMDTNE</sequence>
<feature type="region of interest" description="Disordered" evidence="1">
    <location>
        <begin position="238"/>
        <end position="264"/>
    </location>
</feature>
<evidence type="ECO:0008006" key="4">
    <source>
        <dbReference type="Google" id="ProtNLM"/>
    </source>
</evidence>
<feature type="compositionally biased region" description="Polar residues" evidence="1">
    <location>
        <begin position="361"/>
        <end position="370"/>
    </location>
</feature>
<name>A0A8H2XS60_9AGAM</name>
<feature type="region of interest" description="Disordered" evidence="1">
    <location>
        <begin position="172"/>
        <end position="208"/>
    </location>
</feature>
<feature type="region of interest" description="Disordered" evidence="1">
    <location>
        <begin position="27"/>
        <end position="47"/>
    </location>
</feature>
<protein>
    <recommendedName>
        <fullName evidence="4">EF-hand domain-containing protein</fullName>
    </recommendedName>
</protein>
<organism evidence="2 3">
    <name type="scientific">Rhizoctonia solani</name>
    <dbReference type="NCBI Taxonomy" id="456999"/>
    <lineage>
        <taxon>Eukaryota</taxon>
        <taxon>Fungi</taxon>
        <taxon>Dikarya</taxon>
        <taxon>Basidiomycota</taxon>
        <taxon>Agaricomycotina</taxon>
        <taxon>Agaricomycetes</taxon>
        <taxon>Cantharellales</taxon>
        <taxon>Ceratobasidiaceae</taxon>
        <taxon>Rhizoctonia</taxon>
    </lineage>
</organism>
<dbReference type="Proteomes" id="UP000663846">
    <property type="component" value="Unassembled WGS sequence"/>
</dbReference>
<evidence type="ECO:0000313" key="2">
    <source>
        <dbReference type="EMBL" id="CAE6433733.1"/>
    </source>
</evidence>
<feature type="region of interest" description="Disordered" evidence="1">
    <location>
        <begin position="349"/>
        <end position="370"/>
    </location>
</feature>
<evidence type="ECO:0000313" key="3">
    <source>
        <dbReference type="Proteomes" id="UP000663846"/>
    </source>
</evidence>
<dbReference type="AlphaFoldDB" id="A0A8H2XS60"/>
<accession>A0A8H2XS60</accession>
<dbReference type="InterPro" id="IPR011992">
    <property type="entry name" value="EF-hand-dom_pair"/>
</dbReference>
<comment type="caution">
    <text evidence="2">The sequence shown here is derived from an EMBL/GenBank/DDBJ whole genome shotgun (WGS) entry which is preliminary data.</text>
</comment>
<dbReference type="Gene3D" id="1.10.238.10">
    <property type="entry name" value="EF-hand"/>
    <property type="match status" value="2"/>
</dbReference>